<evidence type="ECO:0000259" key="1">
    <source>
        <dbReference type="PROSITE" id="PS50995"/>
    </source>
</evidence>
<dbReference type="Proteomes" id="UP000198440">
    <property type="component" value="Unassembled WGS sequence"/>
</dbReference>
<protein>
    <submittedName>
        <fullName evidence="2">Homoprotocatechuate degradation operon regulator, HpaR</fullName>
    </submittedName>
</protein>
<accession>A0A239CLP8</accession>
<gene>
    <name evidence="2" type="ORF">SAMN04488078_100771</name>
</gene>
<dbReference type="GO" id="GO:0003677">
    <property type="term" value="F:DNA binding"/>
    <property type="evidence" value="ECO:0007669"/>
    <property type="project" value="InterPro"/>
</dbReference>
<dbReference type="PANTHER" id="PTHR33164:SF13">
    <property type="entry name" value="4-HYDROXYPHENYLACETATE CATABOLISM PROTEIN"/>
    <property type="match status" value="1"/>
</dbReference>
<dbReference type="PANTHER" id="PTHR33164">
    <property type="entry name" value="TRANSCRIPTIONAL REGULATOR, MARR FAMILY"/>
    <property type="match status" value="1"/>
</dbReference>
<dbReference type="InterPro" id="IPR036388">
    <property type="entry name" value="WH-like_DNA-bd_sf"/>
</dbReference>
<reference evidence="2 3" key="1">
    <citation type="submission" date="2017-06" db="EMBL/GenBank/DDBJ databases">
        <authorList>
            <person name="Kim H.J."/>
            <person name="Triplett B.A."/>
        </authorList>
    </citation>
    <scope>NUCLEOTIDE SEQUENCE [LARGE SCALE GENOMIC DNA]</scope>
    <source>
        <strain evidence="2 3">DSM 11445</strain>
    </source>
</reference>
<sequence>MSLTKHSREAIAPFDTPRTLPNALLRAREAVMDRYRPMLRGLDVTEQQWRVLRVVQEAGEIDATHLARTAFVLAPTLTRILKSLEARDLITLRTDAADRRRTQVSIGTTGQALLQEASQTRAQILSEIEARLGADRIADLLEMLESVTRDLAASHTDAPDDK</sequence>
<dbReference type="InterPro" id="IPR036390">
    <property type="entry name" value="WH_DNA-bd_sf"/>
</dbReference>
<dbReference type="SUPFAM" id="SSF46785">
    <property type="entry name" value="Winged helix' DNA-binding domain"/>
    <property type="match status" value="1"/>
</dbReference>
<feature type="domain" description="HTH marR-type" evidence="1">
    <location>
        <begin position="17"/>
        <end position="149"/>
    </location>
</feature>
<dbReference type="AlphaFoldDB" id="A0A239CLP8"/>
<dbReference type="GO" id="GO:0045892">
    <property type="term" value="P:negative regulation of DNA-templated transcription"/>
    <property type="evidence" value="ECO:0007669"/>
    <property type="project" value="InterPro"/>
</dbReference>
<proteinExistence type="predicted"/>
<dbReference type="RefSeq" id="WP_245823175.1">
    <property type="nucleotide sequence ID" value="NZ_FZON01000007.1"/>
</dbReference>
<dbReference type="EMBL" id="FZON01000007">
    <property type="protein sequence ID" value="SNS21166.1"/>
    <property type="molecule type" value="Genomic_DNA"/>
</dbReference>
<dbReference type="InterPro" id="IPR000835">
    <property type="entry name" value="HTH_MarR-typ"/>
</dbReference>
<dbReference type="GO" id="GO:0006950">
    <property type="term" value="P:response to stress"/>
    <property type="evidence" value="ECO:0007669"/>
    <property type="project" value="TreeGrafter"/>
</dbReference>
<name>A0A239CLP8_9RHOB</name>
<dbReference type="InterPro" id="IPR039422">
    <property type="entry name" value="MarR/SlyA-like"/>
</dbReference>
<evidence type="ECO:0000313" key="2">
    <source>
        <dbReference type="EMBL" id="SNS21166.1"/>
    </source>
</evidence>
<dbReference type="SMART" id="SM00347">
    <property type="entry name" value="HTH_MARR"/>
    <property type="match status" value="1"/>
</dbReference>
<dbReference type="Gene3D" id="1.10.10.10">
    <property type="entry name" value="Winged helix-like DNA-binding domain superfamily/Winged helix DNA-binding domain"/>
    <property type="match status" value="1"/>
</dbReference>
<evidence type="ECO:0000313" key="3">
    <source>
        <dbReference type="Proteomes" id="UP000198440"/>
    </source>
</evidence>
<dbReference type="NCBIfam" id="TIGR02337">
    <property type="entry name" value="HpaR"/>
    <property type="match status" value="1"/>
</dbReference>
<organism evidence="2 3">
    <name type="scientific">Antarctobacter heliothermus</name>
    <dbReference type="NCBI Taxonomy" id="74033"/>
    <lineage>
        <taxon>Bacteria</taxon>
        <taxon>Pseudomonadati</taxon>
        <taxon>Pseudomonadota</taxon>
        <taxon>Alphaproteobacteria</taxon>
        <taxon>Rhodobacterales</taxon>
        <taxon>Roseobacteraceae</taxon>
        <taxon>Antarctobacter</taxon>
    </lineage>
</organism>
<dbReference type="PROSITE" id="PS50995">
    <property type="entry name" value="HTH_MARR_2"/>
    <property type="match status" value="1"/>
</dbReference>
<dbReference type="GO" id="GO:0003700">
    <property type="term" value="F:DNA-binding transcription factor activity"/>
    <property type="evidence" value="ECO:0007669"/>
    <property type="project" value="InterPro"/>
</dbReference>
<dbReference type="InterPro" id="IPR012712">
    <property type="entry name" value="HpaR/FarR"/>
</dbReference>
<dbReference type="Pfam" id="PF12802">
    <property type="entry name" value="MarR_2"/>
    <property type="match status" value="1"/>
</dbReference>